<protein>
    <recommendedName>
        <fullName evidence="2">DUF2062 domain-containing protein</fullName>
    </recommendedName>
</protein>
<keyword evidence="1" id="KW-0472">Membrane</keyword>
<accession>A0A343TFQ6</accession>
<dbReference type="GeneID" id="37876609"/>
<evidence type="ECO:0000256" key="1">
    <source>
        <dbReference type="SAM" id="Phobius"/>
    </source>
</evidence>
<dbReference type="EMBL" id="CP025066">
    <property type="protein sequence ID" value="AUX07928.1"/>
    <property type="molecule type" value="Genomic_DNA"/>
</dbReference>
<dbReference type="Pfam" id="PF09835">
    <property type="entry name" value="DUF2062"/>
    <property type="match status" value="1"/>
</dbReference>
<dbReference type="Proteomes" id="UP000263012">
    <property type="component" value="Chromosome"/>
</dbReference>
<sequence>MIRDRVVGYRERVQTRLRATFSQDHPPHFIAVSFAIGVFMTTLPTLGTGLIVLAAIGYRYAWANNLALFAAVVVLNPVAKTGVYSMSFILGTILLGSPPGITNPEIGLTAGREILVRLLAGNAIIAVVFALVGYAFAHYGVRAVRRYKK</sequence>
<dbReference type="InterPro" id="IPR018639">
    <property type="entry name" value="DUF2062"/>
</dbReference>
<feature type="transmembrane region" description="Helical" evidence="1">
    <location>
        <begin position="29"/>
        <end position="56"/>
    </location>
</feature>
<dbReference type="RefSeq" id="WP_119813987.1">
    <property type="nucleotide sequence ID" value="NZ_CP025066.1"/>
</dbReference>
<reference evidence="4" key="1">
    <citation type="submission" date="2017-11" db="EMBL/GenBank/DDBJ databases">
        <title>Phenotypic and genomic properties of facultatively anaerobic sulfur-reducing natronoarchaea from hypersaline soda lakes.</title>
        <authorList>
            <person name="Sorokin D.Y."/>
            <person name="Kublanov I.V."/>
            <person name="Roman P."/>
            <person name="Sinninghe Damste J.S."/>
            <person name="Golyshin P.N."/>
            <person name="Rojo D."/>
            <person name="Ciordia S."/>
            <person name="Mena M.D.C."/>
            <person name="Ferrer M."/>
            <person name="Messina E."/>
            <person name="Smedile F."/>
            <person name="La Spada G."/>
            <person name="La Cono V."/>
            <person name="Yakimov M.M."/>
        </authorList>
    </citation>
    <scope>NUCLEOTIDE SEQUENCE [LARGE SCALE GENOMIC DNA]</scope>
    <source>
        <strain evidence="4">AArc-Sl</strain>
    </source>
</reference>
<dbReference type="AlphaFoldDB" id="A0A343TFQ6"/>
<keyword evidence="1" id="KW-0812">Transmembrane</keyword>
<keyword evidence="1" id="KW-1133">Transmembrane helix</keyword>
<dbReference type="OrthoDB" id="329979at2157"/>
<evidence type="ECO:0000313" key="4">
    <source>
        <dbReference type="Proteomes" id="UP000263012"/>
    </source>
</evidence>
<gene>
    <name evidence="3" type="ORF">AArcSl_0273</name>
</gene>
<dbReference type="KEGG" id="hdf:AArcSl_0273"/>
<feature type="transmembrane region" description="Helical" evidence="1">
    <location>
        <begin position="114"/>
        <end position="141"/>
    </location>
</feature>
<feature type="transmembrane region" description="Helical" evidence="1">
    <location>
        <begin position="68"/>
        <end position="94"/>
    </location>
</feature>
<name>A0A343TFQ6_9EURY</name>
<organism evidence="3 4">
    <name type="scientific">Halalkaliarchaeum desulfuricum</name>
    <dbReference type="NCBI Taxonomy" id="2055893"/>
    <lineage>
        <taxon>Archaea</taxon>
        <taxon>Methanobacteriati</taxon>
        <taxon>Methanobacteriota</taxon>
        <taxon>Stenosarchaea group</taxon>
        <taxon>Halobacteria</taxon>
        <taxon>Halobacteriales</taxon>
        <taxon>Haloferacaceae</taxon>
        <taxon>Halalkaliarchaeum</taxon>
    </lineage>
</organism>
<dbReference type="PANTHER" id="PTHR40547">
    <property type="entry name" value="SLL0298 PROTEIN"/>
    <property type="match status" value="1"/>
</dbReference>
<feature type="domain" description="DUF2062" evidence="2">
    <location>
        <begin position="13"/>
        <end position="148"/>
    </location>
</feature>
<keyword evidence="4" id="KW-1185">Reference proteome</keyword>
<evidence type="ECO:0000313" key="3">
    <source>
        <dbReference type="EMBL" id="AUX07928.1"/>
    </source>
</evidence>
<proteinExistence type="predicted"/>
<dbReference type="PANTHER" id="PTHR40547:SF1">
    <property type="entry name" value="SLL0298 PROTEIN"/>
    <property type="match status" value="1"/>
</dbReference>
<evidence type="ECO:0000259" key="2">
    <source>
        <dbReference type="Pfam" id="PF09835"/>
    </source>
</evidence>